<evidence type="ECO:0000256" key="3">
    <source>
        <dbReference type="ARBA" id="ARBA00022475"/>
    </source>
</evidence>
<accession>A0A919RFH2</accession>
<reference evidence="9" key="1">
    <citation type="submission" date="2021-01" db="EMBL/GenBank/DDBJ databases">
        <title>Whole genome shotgun sequence of Sinosporangium siamense NBRC 109515.</title>
        <authorList>
            <person name="Komaki H."/>
            <person name="Tamura T."/>
        </authorList>
    </citation>
    <scope>NUCLEOTIDE SEQUENCE</scope>
    <source>
        <strain evidence="9">NBRC 109515</strain>
    </source>
</reference>
<dbReference type="InterPro" id="IPR000515">
    <property type="entry name" value="MetI-like"/>
</dbReference>
<evidence type="ECO:0000259" key="8">
    <source>
        <dbReference type="PROSITE" id="PS50928"/>
    </source>
</evidence>
<feature type="transmembrane region" description="Helical" evidence="7">
    <location>
        <begin position="244"/>
        <end position="269"/>
    </location>
</feature>
<dbReference type="SUPFAM" id="SSF161098">
    <property type="entry name" value="MetI-like"/>
    <property type="match status" value="1"/>
</dbReference>
<keyword evidence="3" id="KW-1003">Cell membrane</keyword>
<gene>
    <name evidence="9" type="ORF">Ssi02_20660</name>
</gene>
<feature type="transmembrane region" description="Helical" evidence="7">
    <location>
        <begin position="80"/>
        <end position="101"/>
    </location>
</feature>
<evidence type="ECO:0000256" key="2">
    <source>
        <dbReference type="ARBA" id="ARBA00022448"/>
    </source>
</evidence>
<dbReference type="Gene3D" id="1.10.3720.10">
    <property type="entry name" value="MetI-like"/>
    <property type="match status" value="1"/>
</dbReference>
<feature type="transmembrane region" description="Helical" evidence="7">
    <location>
        <begin position="12"/>
        <end position="34"/>
    </location>
</feature>
<evidence type="ECO:0000256" key="5">
    <source>
        <dbReference type="ARBA" id="ARBA00022989"/>
    </source>
</evidence>
<organism evidence="9 10">
    <name type="scientific">Sinosporangium siamense</name>
    <dbReference type="NCBI Taxonomy" id="1367973"/>
    <lineage>
        <taxon>Bacteria</taxon>
        <taxon>Bacillati</taxon>
        <taxon>Actinomycetota</taxon>
        <taxon>Actinomycetes</taxon>
        <taxon>Streptosporangiales</taxon>
        <taxon>Streptosporangiaceae</taxon>
        <taxon>Sinosporangium</taxon>
    </lineage>
</organism>
<protein>
    <submittedName>
        <fullName evidence="9">ABC transporter permease</fullName>
    </submittedName>
</protein>
<keyword evidence="10" id="KW-1185">Reference proteome</keyword>
<evidence type="ECO:0000256" key="4">
    <source>
        <dbReference type="ARBA" id="ARBA00022692"/>
    </source>
</evidence>
<dbReference type="Proteomes" id="UP000606172">
    <property type="component" value="Unassembled WGS sequence"/>
</dbReference>
<comment type="subcellular location">
    <subcellularLocation>
        <location evidence="1 7">Cell membrane</location>
        <topology evidence="1 7">Multi-pass membrane protein</topology>
    </subcellularLocation>
</comment>
<proteinExistence type="inferred from homology"/>
<dbReference type="EMBL" id="BOOW01000012">
    <property type="protein sequence ID" value="GII91835.1"/>
    <property type="molecule type" value="Genomic_DNA"/>
</dbReference>
<evidence type="ECO:0000256" key="6">
    <source>
        <dbReference type="ARBA" id="ARBA00023136"/>
    </source>
</evidence>
<name>A0A919RFH2_9ACTN</name>
<evidence type="ECO:0000256" key="1">
    <source>
        <dbReference type="ARBA" id="ARBA00004651"/>
    </source>
</evidence>
<dbReference type="AlphaFoldDB" id="A0A919RFH2"/>
<comment type="similarity">
    <text evidence="7">Belongs to the binding-protein-dependent transport system permease family.</text>
</comment>
<feature type="domain" description="ABC transmembrane type-1" evidence="8">
    <location>
        <begin position="78"/>
        <end position="268"/>
    </location>
</feature>
<dbReference type="InterPro" id="IPR050366">
    <property type="entry name" value="BP-dependent_transpt_permease"/>
</dbReference>
<evidence type="ECO:0000313" key="9">
    <source>
        <dbReference type="EMBL" id="GII91835.1"/>
    </source>
</evidence>
<keyword evidence="2 7" id="KW-0813">Transport</keyword>
<sequence length="283" mass="29615">MTALRRAHGLLGTPGLIGAAILTAVVGVAVYGFLLPEGAGHARVGTPYAPPGPGLPLGADDLGRDLFEQLVVGAGTSLSLGFLVAVATTVIAAVVGGAAGIGPRWMSATIMRGIDIMLILPELILFILAAAFLGQAFGIRVAILALILWPVPARVLRAAVLTAWSRGHLEVARAMGAPRWWLLVRHGSYLIGPLLIPVFVRTAMRAILYDATLSFLGLGDPTTPSWGTTLYWVQSNGVFLSEAWLWWALPPGAAITLTVLGLALIGIAVEERLNPALKEANSS</sequence>
<feature type="transmembrane region" description="Helical" evidence="7">
    <location>
        <begin position="139"/>
        <end position="160"/>
    </location>
</feature>
<keyword evidence="4 7" id="KW-0812">Transmembrane</keyword>
<feature type="transmembrane region" description="Helical" evidence="7">
    <location>
        <begin position="113"/>
        <end position="133"/>
    </location>
</feature>
<evidence type="ECO:0000313" key="10">
    <source>
        <dbReference type="Proteomes" id="UP000606172"/>
    </source>
</evidence>
<evidence type="ECO:0000256" key="7">
    <source>
        <dbReference type="RuleBase" id="RU363032"/>
    </source>
</evidence>
<feature type="transmembrane region" description="Helical" evidence="7">
    <location>
        <begin position="180"/>
        <end position="200"/>
    </location>
</feature>
<dbReference type="PROSITE" id="PS50928">
    <property type="entry name" value="ABC_TM1"/>
    <property type="match status" value="1"/>
</dbReference>
<dbReference type="RefSeq" id="WP_204024080.1">
    <property type="nucleotide sequence ID" value="NZ_BOOW01000012.1"/>
</dbReference>
<dbReference type="Pfam" id="PF00528">
    <property type="entry name" value="BPD_transp_1"/>
    <property type="match status" value="1"/>
</dbReference>
<keyword evidence="6 7" id="KW-0472">Membrane</keyword>
<dbReference type="PANTHER" id="PTHR43386">
    <property type="entry name" value="OLIGOPEPTIDE TRANSPORT SYSTEM PERMEASE PROTEIN APPC"/>
    <property type="match status" value="1"/>
</dbReference>
<dbReference type="GO" id="GO:0055085">
    <property type="term" value="P:transmembrane transport"/>
    <property type="evidence" value="ECO:0007669"/>
    <property type="project" value="InterPro"/>
</dbReference>
<dbReference type="PANTHER" id="PTHR43386:SF1">
    <property type="entry name" value="D,D-DIPEPTIDE TRANSPORT SYSTEM PERMEASE PROTEIN DDPC-RELATED"/>
    <property type="match status" value="1"/>
</dbReference>
<keyword evidence="5 7" id="KW-1133">Transmembrane helix</keyword>
<dbReference type="InterPro" id="IPR035906">
    <property type="entry name" value="MetI-like_sf"/>
</dbReference>
<comment type="caution">
    <text evidence="9">The sequence shown here is derived from an EMBL/GenBank/DDBJ whole genome shotgun (WGS) entry which is preliminary data.</text>
</comment>
<dbReference type="GO" id="GO:0005886">
    <property type="term" value="C:plasma membrane"/>
    <property type="evidence" value="ECO:0007669"/>
    <property type="project" value="UniProtKB-SubCell"/>
</dbReference>
<dbReference type="CDD" id="cd06261">
    <property type="entry name" value="TM_PBP2"/>
    <property type="match status" value="1"/>
</dbReference>